<dbReference type="Proteomes" id="UP000682733">
    <property type="component" value="Unassembled WGS sequence"/>
</dbReference>
<reference evidence="2" key="1">
    <citation type="submission" date="2021-02" db="EMBL/GenBank/DDBJ databases">
        <authorList>
            <person name="Nowell W R."/>
        </authorList>
    </citation>
    <scope>NUCLEOTIDE SEQUENCE</scope>
</reference>
<evidence type="ECO:0000313" key="2">
    <source>
        <dbReference type="EMBL" id="CAF0911723.1"/>
    </source>
</evidence>
<feature type="region of interest" description="Disordered" evidence="1">
    <location>
        <begin position="149"/>
        <end position="169"/>
    </location>
</feature>
<proteinExistence type="predicted"/>
<evidence type="ECO:0000313" key="4">
    <source>
        <dbReference type="Proteomes" id="UP000677228"/>
    </source>
</evidence>
<dbReference type="EMBL" id="CAJOBA010003718">
    <property type="protein sequence ID" value="CAF3690694.1"/>
    <property type="molecule type" value="Genomic_DNA"/>
</dbReference>
<gene>
    <name evidence="2" type="ORF">OVA965_LOCUS10157</name>
    <name evidence="3" type="ORF">TMI583_LOCUS10153</name>
</gene>
<protein>
    <submittedName>
        <fullName evidence="2">Uncharacterized protein</fullName>
    </submittedName>
</protein>
<dbReference type="EMBL" id="CAJNOK010003717">
    <property type="protein sequence ID" value="CAF0911723.1"/>
    <property type="molecule type" value="Genomic_DNA"/>
</dbReference>
<sequence>HFQVRTNEHQNKLMIKSKQMPTKIVKLNSTTETNKPLNIPIHSIMTRSKARALSSQLKKVDSDMILDNIDTFCQIDNRKHKPISAIEKHYKDTGHQFTSGDFRIMRFGFNRRLNAVLKQVATASESVPIIKRLERLVASEGVKGISSATRCSARKTNRTPPSLHIKPYH</sequence>
<accession>A0A8S2DK41</accession>
<dbReference type="Proteomes" id="UP000677228">
    <property type="component" value="Unassembled WGS sequence"/>
</dbReference>
<evidence type="ECO:0000313" key="3">
    <source>
        <dbReference type="EMBL" id="CAF3690694.1"/>
    </source>
</evidence>
<comment type="caution">
    <text evidence="2">The sequence shown here is derived from an EMBL/GenBank/DDBJ whole genome shotgun (WGS) entry which is preliminary data.</text>
</comment>
<organism evidence="2 4">
    <name type="scientific">Didymodactylos carnosus</name>
    <dbReference type="NCBI Taxonomy" id="1234261"/>
    <lineage>
        <taxon>Eukaryota</taxon>
        <taxon>Metazoa</taxon>
        <taxon>Spiralia</taxon>
        <taxon>Gnathifera</taxon>
        <taxon>Rotifera</taxon>
        <taxon>Eurotatoria</taxon>
        <taxon>Bdelloidea</taxon>
        <taxon>Philodinida</taxon>
        <taxon>Philodinidae</taxon>
        <taxon>Didymodactylos</taxon>
    </lineage>
</organism>
<dbReference type="AlphaFoldDB" id="A0A8S2DK41"/>
<name>A0A8S2DK41_9BILA</name>
<feature type="non-terminal residue" evidence="2">
    <location>
        <position position="1"/>
    </location>
</feature>
<evidence type="ECO:0000256" key="1">
    <source>
        <dbReference type="SAM" id="MobiDB-lite"/>
    </source>
</evidence>